<dbReference type="RefSeq" id="XP_034109895.1">
    <property type="nucleotide sequence ID" value="XM_034254004.2"/>
</dbReference>
<sequence length="2074" mass="230625">MEDLFLLIIKESTGTKHNALRQTAQIAYDKLYRQHGIHRDPSHELRSVCFTALQMALDTKRPKFITMGLNGLHRVIKDERFYIGLEPEDDSVWLPSQLLRATNGILPSTSSEDTVVNVLRLFLAMACSPACTLNGRLLIEILSRCGECWEMGSRATKAASLAAASQCLRTFCAFLIEEAEEVKKTAPAGLMTQTQASAVYNEVIPVMQWLCSRLVEPNVNNASPNKKCENPSSLYLTECILTLSSALPRNVHANPHFTSFLWQKFCPTLAAALGSPGRINLDKKFTYKDALHMIENEARGFFTGPGLDGPQARCVYLTAIQLLRIAGAHGSLRPMLEALFHRMVLLPAPLNRTEPLRCVREIFKSPERLIDLAVILYVDKNTAQGCSDEMALFRLLVDAMEECAYGASAGSATEASLQASVECMVALLDSLQVLCSGELTESMISDQIVQVVNARHDLLKDADYSGPLTYQSMARLPAPYRDAIVEFRQNVFETSSGSESECEPPHETDAASNGSGDTEGPEDDEPSSSSDETSRVENRWPYSHLEAPVMPIRTDSDNDRQHARDFAKALRQDLVPKLLRLRSCIELDEAMQEFASAVCQENSMNFSDFDYNLTAINADGIYLAIYSSLLLSLQLMRAGYYDQQASKDILVPMSEQQFVTSVQNTGVLVYLSSPWLCELYQSVIVCNILEAMSRQQLEGNGPRCALVDMLCDAGGLASTQMLSEWQRLQTATVKHSDDEQHDKRREAAKKLCRRLLTCCWDSMVIVLSSGLGDLQSTASNKLVALSKRTLRVKAKANKSNGEALYAMCLDGLHSAATLSNSLNLQHLAGKILNLLASNVCQTSGPRISASQAMSMDVVLTGGLNLGSYSADCWQSIFAVCRHVSQLEHEIFSMQNPSIAASPGSSRRDLETGEKLNNGNAQDKLNLSSIPIDDDETCVDVYSFLQAPLQSPNTNITSILKVYSGTNETVLLSQSDTSKVLCALSHQAENLFSDAAERLSLPSLCQFLKHLCRASRDQLYKSQVARKGGGTRIWWPSKGWKKLDSLPMSLLLHRIGDVTLKVFRSSRPLLHVLKVWAITGPHLMDAACHRDRMISKRAIEYIHDIITALLVEQSELPYFHFNEALLKPFENLLSMDTCDVDVQDQIVACLYEIVEAHRTEIRSGWRPLFGTLRNARSRMLNMSNIIDIFRVFLDSDNTLVFANAGLDCILCLLSYLEISGGGGPNNNACGDDNDNNTFRPTDFLHETLRFLERCSSILGFMYSMPKCPNFHSTYKIKGISYTHIIDANIPSSMENFTYFGNDYLQTKNEQYMISYRSLHIDKDTIVKIDEMDKPSGVLKVWFLLLDGLTNSLIVCPYSHQAPILQTIFKLFKNLLSTPGIDFGFYCINHLLIPMIQDWLRYINKTAASWQLIEKNFKHCCCMTTDLVVEFIEKSVPEQRRLGASTKTRLAQIVHPADNLIYSKLKFVTEQVPAAEQLQQQQQQQQQHQQHSNMQYDSSSSSASDEHNNSNCNSNSNSNATNVNVNHNLIESPTKISSSATLALKQLLLVLIECAAQSQEAIARISVSCLKHVILSTGMLFNESQWMIACSAIHRACTVTIAPLRQLSFAFHEKSNSFYGDCANVKVAARRDSTLEELARIYALAQQVFLSDNQREPQQTPGGANGQATTPTTPGVGQGKSGSCASSASAQLSDDRSYSFLLYPLNNGFNSNLDNFVIRIPFKNLVVGLLANQMLLQLVAKLLLSRLKCVPQAVSTCIFDNYAASAATPSHDYDLDFRSKEILLRCVKQYLMSALEFDSRPGLKFLMQKVSNIEYAANLYKQMTSSWMIYYIALVDSHLNDIVVYNLGAEDLNFILESCSRLNTTTVKKKENFVRYLFCLQDAWNLVCELYLSNSALHDIENGKLRAQQKLPMHLTTKSMCIALNGNGDAASSSSGGSSNSNNHGGIDGNADGCNGSTTSPSKCVQLEEENVTMTTLISEFQPKCRSNPFDTNRQSAKTEQESISPEIEQQRATSILKDSNYKRAALAQLVVASMELLRSLPNEAEENLKLLMTPTIREAFRLVQLQGNELKVNQF</sequence>
<dbReference type="InterPro" id="IPR015403">
    <property type="entry name" value="Mon2/Sec7/BIG1-like_HDS"/>
</dbReference>
<dbReference type="GeneID" id="117571703"/>
<dbReference type="RefSeq" id="XP_034109901.1">
    <property type="nucleotide sequence ID" value="XM_034254010.2"/>
</dbReference>
<dbReference type="GO" id="GO:0032012">
    <property type="term" value="P:regulation of ARF protein signal transduction"/>
    <property type="evidence" value="ECO:0007669"/>
    <property type="project" value="InterPro"/>
</dbReference>
<dbReference type="InterPro" id="IPR016024">
    <property type="entry name" value="ARM-type_fold"/>
</dbReference>
<feature type="region of interest" description="Disordered" evidence="3">
    <location>
        <begin position="494"/>
        <end position="540"/>
    </location>
</feature>
<dbReference type="RefSeq" id="XP_034109909.1">
    <property type="nucleotide sequence ID" value="XM_034254018.2"/>
</dbReference>
<dbReference type="InterPro" id="IPR035999">
    <property type="entry name" value="Sec7_dom_sf"/>
</dbReference>
<feature type="region of interest" description="Disordered" evidence="3">
    <location>
        <begin position="897"/>
        <end position="921"/>
    </location>
</feature>
<keyword evidence="5" id="KW-1185">Reference proteome</keyword>
<evidence type="ECO:0000259" key="4">
    <source>
        <dbReference type="SMART" id="SM00222"/>
    </source>
</evidence>
<feature type="region of interest" description="Disordered" evidence="3">
    <location>
        <begin position="1982"/>
        <end position="2007"/>
    </location>
</feature>
<evidence type="ECO:0000256" key="1">
    <source>
        <dbReference type="ARBA" id="ARBA00004496"/>
    </source>
</evidence>
<evidence type="ECO:0000313" key="6">
    <source>
        <dbReference type="RefSeq" id="XP_034109895.1"/>
    </source>
</evidence>
<dbReference type="OrthoDB" id="10002886at2759"/>
<gene>
    <name evidence="6 7 8 9 10" type="primary">LOC117571703</name>
</gene>
<dbReference type="InterPro" id="IPR000904">
    <property type="entry name" value="Sec7_dom"/>
</dbReference>
<name>A0A6P8X1E9_DROAB</name>
<keyword evidence="2" id="KW-0963">Cytoplasm</keyword>
<evidence type="ECO:0000313" key="5">
    <source>
        <dbReference type="Proteomes" id="UP000515160"/>
    </source>
</evidence>
<evidence type="ECO:0000313" key="9">
    <source>
        <dbReference type="RefSeq" id="XP_051861687.1"/>
    </source>
</evidence>
<feature type="region of interest" description="Disordered" evidence="3">
    <location>
        <begin position="1930"/>
        <end position="1951"/>
    </location>
</feature>
<evidence type="ECO:0000313" key="8">
    <source>
        <dbReference type="RefSeq" id="XP_034109909.1"/>
    </source>
</evidence>
<comment type="subcellular location">
    <subcellularLocation>
        <location evidence="1">Cytoplasm</location>
    </subcellularLocation>
</comment>
<dbReference type="SUPFAM" id="SSF48425">
    <property type="entry name" value="Sec7 domain"/>
    <property type="match status" value="1"/>
</dbReference>
<feature type="compositionally biased region" description="Polar residues" evidence="3">
    <location>
        <begin position="1651"/>
        <end position="1673"/>
    </location>
</feature>
<dbReference type="RefSeq" id="XP_051861687.1">
    <property type="nucleotide sequence ID" value="XM_052005727.1"/>
</dbReference>
<dbReference type="GO" id="GO:0005085">
    <property type="term" value="F:guanyl-nucleotide exchange factor activity"/>
    <property type="evidence" value="ECO:0007669"/>
    <property type="project" value="InterPro"/>
</dbReference>
<feature type="domain" description="SEC7" evidence="4">
    <location>
        <begin position="451"/>
        <end position="688"/>
    </location>
</feature>
<accession>A0A6P8X1E9</accession>
<dbReference type="RefSeq" id="XP_051861772.1">
    <property type="nucleotide sequence ID" value="XM_052005812.1"/>
</dbReference>
<evidence type="ECO:0000313" key="10">
    <source>
        <dbReference type="RefSeq" id="XP_051861772.1"/>
    </source>
</evidence>
<reference evidence="6 7" key="1">
    <citation type="submission" date="2025-04" db="UniProtKB">
        <authorList>
            <consortium name="RefSeq"/>
        </authorList>
    </citation>
    <scope>IDENTIFICATION</scope>
    <source>
        <strain evidence="6 7">15112-1751.03</strain>
        <tissue evidence="6 7">Whole Adult</tissue>
    </source>
</reference>
<dbReference type="Proteomes" id="UP000515160">
    <property type="component" value="Chromosome X"/>
</dbReference>
<proteinExistence type="predicted"/>
<evidence type="ECO:0000256" key="2">
    <source>
        <dbReference type="ARBA" id="ARBA00022490"/>
    </source>
</evidence>
<dbReference type="Gene3D" id="1.10.1000.11">
    <property type="entry name" value="Arf Nucleotide-binding Site Opener,domain 2"/>
    <property type="match status" value="1"/>
</dbReference>
<feature type="region of interest" description="Disordered" evidence="3">
    <location>
        <begin position="1475"/>
        <end position="1516"/>
    </location>
</feature>
<evidence type="ECO:0000256" key="3">
    <source>
        <dbReference type="SAM" id="MobiDB-lite"/>
    </source>
</evidence>
<dbReference type="GO" id="GO:0005737">
    <property type="term" value="C:cytoplasm"/>
    <property type="evidence" value="ECO:0007669"/>
    <property type="project" value="UniProtKB-SubCell"/>
</dbReference>
<dbReference type="SMART" id="SM00222">
    <property type="entry name" value="Sec7"/>
    <property type="match status" value="1"/>
</dbReference>
<protein>
    <submittedName>
        <fullName evidence="6 7">Brefeldin A-inhibited guanine nucleotide-exchange protein 3</fullName>
    </submittedName>
</protein>
<feature type="compositionally biased region" description="Polar residues" evidence="3">
    <location>
        <begin position="1987"/>
        <end position="1996"/>
    </location>
</feature>
<dbReference type="SUPFAM" id="SSF48371">
    <property type="entry name" value="ARM repeat"/>
    <property type="match status" value="1"/>
</dbReference>
<dbReference type="InterPro" id="IPR023394">
    <property type="entry name" value="Sec7_C_sf"/>
</dbReference>
<feature type="compositionally biased region" description="Low complexity" evidence="3">
    <location>
        <begin position="1930"/>
        <end position="1943"/>
    </location>
</feature>
<dbReference type="Pfam" id="PF09324">
    <property type="entry name" value="Sec7-like_HDS"/>
    <property type="match status" value="1"/>
</dbReference>
<organism evidence="5 7">
    <name type="scientific">Drosophila albomicans</name>
    <name type="common">Fruit fly</name>
    <dbReference type="NCBI Taxonomy" id="7291"/>
    <lineage>
        <taxon>Eukaryota</taxon>
        <taxon>Metazoa</taxon>
        <taxon>Ecdysozoa</taxon>
        <taxon>Arthropoda</taxon>
        <taxon>Hexapoda</taxon>
        <taxon>Insecta</taxon>
        <taxon>Pterygota</taxon>
        <taxon>Neoptera</taxon>
        <taxon>Endopterygota</taxon>
        <taxon>Diptera</taxon>
        <taxon>Brachycera</taxon>
        <taxon>Muscomorpha</taxon>
        <taxon>Ephydroidea</taxon>
        <taxon>Drosophilidae</taxon>
        <taxon>Drosophila</taxon>
    </lineage>
</organism>
<evidence type="ECO:0000313" key="7">
    <source>
        <dbReference type="RefSeq" id="XP_034109901.1"/>
    </source>
</evidence>
<feature type="region of interest" description="Disordered" evidence="3">
    <location>
        <begin position="1651"/>
        <end position="1681"/>
    </location>
</feature>